<evidence type="ECO:0000313" key="3">
    <source>
        <dbReference type="EMBL" id="VDK44625.1"/>
    </source>
</evidence>
<feature type="domain" description="Peptidase M28" evidence="2">
    <location>
        <begin position="1"/>
        <end position="172"/>
    </location>
</feature>
<dbReference type="InterPro" id="IPR036757">
    <property type="entry name" value="TFR-like_dimer_dom_sf"/>
</dbReference>
<dbReference type="InterPro" id="IPR007484">
    <property type="entry name" value="Peptidase_M28"/>
</dbReference>
<dbReference type="Pfam" id="PF04389">
    <property type="entry name" value="Peptidase_M28"/>
    <property type="match status" value="1"/>
</dbReference>
<evidence type="ECO:0000313" key="4">
    <source>
        <dbReference type="Proteomes" id="UP000271889"/>
    </source>
</evidence>
<accession>A0A3P6QVA4</accession>
<protein>
    <recommendedName>
        <fullName evidence="2">Peptidase M28 domain-containing protein</fullName>
    </recommendedName>
</protein>
<dbReference type="PANTHER" id="PTHR10404:SF77">
    <property type="entry name" value="GLUTAMATE CARBOXYPEPTIDASE 2 HOMOLOG"/>
    <property type="match status" value="1"/>
</dbReference>
<comment type="similarity">
    <text evidence="1">Belongs to the peptidase M28 family. M28B subfamily.</text>
</comment>
<evidence type="ECO:0000256" key="1">
    <source>
        <dbReference type="ARBA" id="ARBA00005634"/>
    </source>
</evidence>
<proteinExistence type="inferred from homology"/>
<dbReference type="FunFam" id="3.40.630.10:FF:000101">
    <property type="entry name" value="N-acetylated alpha-linked acidic dipeptidase like 1"/>
    <property type="match status" value="1"/>
</dbReference>
<dbReference type="GO" id="GO:0004180">
    <property type="term" value="F:carboxypeptidase activity"/>
    <property type="evidence" value="ECO:0007669"/>
    <property type="project" value="TreeGrafter"/>
</dbReference>
<dbReference type="SUPFAM" id="SSF53187">
    <property type="entry name" value="Zn-dependent exopeptidases"/>
    <property type="match status" value="1"/>
</dbReference>
<keyword evidence="4" id="KW-1185">Reference proteome</keyword>
<dbReference type="OrthoDB" id="5841748at2759"/>
<dbReference type="SUPFAM" id="SSF47672">
    <property type="entry name" value="Transferrin receptor-like dimerisation domain"/>
    <property type="match status" value="1"/>
</dbReference>
<name>A0A3P6QVA4_CYLGO</name>
<dbReference type="Gene3D" id="1.20.930.40">
    <property type="entry name" value="Transferrin receptor-like, dimerisation domain"/>
    <property type="match status" value="1"/>
</dbReference>
<dbReference type="Proteomes" id="UP000271889">
    <property type="component" value="Unassembled WGS sequence"/>
</dbReference>
<dbReference type="InterPro" id="IPR039373">
    <property type="entry name" value="Peptidase_M28B"/>
</dbReference>
<reference evidence="3 4" key="1">
    <citation type="submission" date="2018-11" db="EMBL/GenBank/DDBJ databases">
        <authorList>
            <consortium name="Pathogen Informatics"/>
        </authorList>
    </citation>
    <scope>NUCLEOTIDE SEQUENCE [LARGE SCALE GENOMIC DNA]</scope>
</reference>
<dbReference type="Gene3D" id="3.40.630.10">
    <property type="entry name" value="Zn peptidases"/>
    <property type="match status" value="1"/>
</dbReference>
<organism evidence="3 4">
    <name type="scientific">Cylicostephanus goldi</name>
    <name type="common">Nematode worm</name>
    <dbReference type="NCBI Taxonomy" id="71465"/>
    <lineage>
        <taxon>Eukaryota</taxon>
        <taxon>Metazoa</taxon>
        <taxon>Ecdysozoa</taxon>
        <taxon>Nematoda</taxon>
        <taxon>Chromadorea</taxon>
        <taxon>Rhabditida</taxon>
        <taxon>Rhabditina</taxon>
        <taxon>Rhabditomorpha</taxon>
        <taxon>Strongyloidea</taxon>
        <taxon>Strongylidae</taxon>
        <taxon>Cylicostephanus</taxon>
    </lineage>
</organism>
<evidence type="ECO:0000259" key="2">
    <source>
        <dbReference type="Pfam" id="PF04389"/>
    </source>
</evidence>
<feature type="non-terminal residue" evidence="3">
    <location>
        <position position="348"/>
    </location>
</feature>
<dbReference type="AlphaFoldDB" id="A0A3P6QVA4"/>
<dbReference type="EMBL" id="UYRV01000480">
    <property type="protein sequence ID" value="VDK44625.1"/>
    <property type="molecule type" value="Genomic_DNA"/>
</dbReference>
<sequence>MDPNSGSAVLAEVARAMMQTVNETGWRPARTIMFANWDAEEHGIIGSTEFVEEFTDILRQRAVVYLNMDTIHGNMTLHVGTIPSLYRVIVEAAKRVENPSKSEKAKGRTTVYDTWLRLRPSHTPGLPQIPVPGGGSDHAAFLTYAGIPVVDFSYKNATIHDTYPLYHTMYETPFVNEHLLDTDNFAVHRAIGQFWAELARFFTDEAVLPFNTTELAVAIVKDYIPALGKALTPLKYYQKAIEPAVEQLSHFTKAAQEFLNMCRNKRESYPGLQTRRALYAARQAYSSRAKRAITCATVSSLYILFFSAQRCFINPRGSPTAPQSRHVLYSISEHDSYASRQMAAVYDA</sequence>
<dbReference type="PANTHER" id="PTHR10404">
    <property type="entry name" value="N-ACETYLATED-ALPHA-LINKED ACIDIC DIPEPTIDASE"/>
    <property type="match status" value="1"/>
</dbReference>
<gene>
    <name evidence="3" type="ORF">CGOC_LOCUS366</name>
</gene>